<dbReference type="InterPro" id="IPR002298">
    <property type="entry name" value="DNA_polymerase_A"/>
</dbReference>
<evidence type="ECO:0000256" key="2">
    <source>
        <dbReference type="ARBA" id="ARBA00022705"/>
    </source>
</evidence>
<evidence type="ECO:0000313" key="7">
    <source>
        <dbReference type="Proteomes" id="UP000280726"/>
    </source>
</evidence>
<accession>A0A3N5A425</accession>
<dbReference type="InterPro" id="IPR043502">
    <property type="entry name" value="DNA/RNA_pol_sf"/>
</dbReference>
<dbReference type="SMART" id="SM00482">
    <property type="entry name" value="POLAc"/>
    <property type="match status" value="1"/>
</dbReference>
<proteinExistence type="predicted"/>
<dbReference type="EMBL" id="RKRA01000001">
    <property type="protein sequence ID" value="RPF26541.1"/>
    <property type="molecule type" value="Genomic_DNA"/>
</dbReference>
<reference evidence="6 7" key="1">
    <citation type="submission" date="2018-11" db="EMBL/GenBank/DDBJ databases">
        <title>Sequencing the genomes of 1000 actinobacteria strains.</title>
        <authorList>
            <person name="Klenk H.-P."/>
        </authorList>
    </citation>
    <scope>NUCLEOTIDE SEQUENCE [LARGE SCALE GENOMIC DNA]</scope>
    <source>
        <strain evidence="6 7">DSM 14418</strain>
    </source>
</reference>
<dbReference type="RefSeq" id="WP_246005980.1">
    <property type="nucleotide sequence ID" value="NZ_RKRA01000001.1"/>
</dbReference>
<dbReference type="Pfam" id="PF00476">
    <property type="entry name" value="DNA_pol_A"/>
    <property type="match status" value="1"/>
</dbReference>
<protein>
    <recommendedName>
        <fullName evidence="1">DNA-directed DNA polymerase</fullName>
        <ecNumber evidence="1">2.7.7.7</ecNumber>
    </recommendedName>
</protein>
<dbReference type="GO" id="GO:0003887">
    <property type="term" value="F:DNA-directed DNA polymerase activity"/>
    <property type="evidence" value="ECO:0007669"/>
    <property type="project" value="UniProtKB-EC"/>
</dbReference>
<dbReference type="PANTHER" id="PTHR10133:SF27">
    <property type="entry name" value="DNA POLYMERASE NU"/>
    <property type="match status" value="1"/>
</dbReference>
<dbReference type="GO" id="GO:0003677">
    <property type="term" value="F:DNA binding"/>
    <property type="evidence" value="ECO:0007669"/>
    <property type="project" value="InterPro"/>
</dbReference>
<evidence type="ECO:0000256" key="4">
    <source>
        <dbReference type="SAM" id="MobiDB-lite"/>
    </source>
</evidence>
<dbReference type="InterPro" id="IPR001098">
    <property type="entry name" value="DNA-dir_DNA_pol_A_palm_dom"/>
</dbReference>
<organism evidence="6 7">
    <name type="scientific">Georgenia muralis</name>
    <dbReference type="NCBI Taxonomy" id="154117"/>
    <lineage>
        <taxon>Bacteria</taxon>
        <taxon>Bacillati</taxon>
        <taxon>Actinomycetota</taxon>
        <taxon>Actinomycetes</taxon>
        <taxon>Micrococcales</taxon>
        <taxon>Bogoriellaceae</taxon>
        <taxon>Georgenia</taxon>
    </lineage>
</organism>
<gene>
    <name evidence="6" type="ORF">EDD32_0986</name>
</gene>
<keyword evidence="7" id="KW-1185">Reference proteome</keyword>
<dbReference type="Gene3D" id="3.30.70.370">
    <property type="match status" value="1"/>
</dbReference>
<feature type="domain" description="DNA-directed DNA polymerase family A palm" evidence="5">
    <location>
        <begin position="305"/>
        <end position="510"/>
    </location>
</feature>
<dbReference type="Proteomes" id="UP000280726">
    <property type="component" value="Unassembled WGS sequence"/>
</dbReference>
<dbReference type="PRINTS" id="PR00868">
    <property type="entry name" value="DNAPOLI"/>
</dbReference>
<feature type="region of interest" description="Disordered" evidence="4">
    <location>
        <begin position="417"/>
        <end position="446"/>
    </location>
</feature>
<dbReference type="PANTHER" id="PTHR10133">
    <property type="entry name" value="DNA POLYMERASE I"/>
    <property type="match status" value="1"/>
</dbReference>
<dbReference type="AlphaFoldDB" id="A0A3N5A425"/>
<evidence type="ECO:0000313" key="6">
    <source>
        <dbReference type="EMBL" id="RPF26541.1"/>
    </source>
</evidence>
<evidence type="ECO:0000259" key="5">
    <source>
        <dbReference type="SMART" id="SM00482"/>
    </source>
</evidence>
<dbReference type="Gene3D" id="1.10.150.20">
    <property type="entry name" value="5' to 3' exonuclease, C-terminal subdomain"/>
    <property type="match status" value="1"/>
</dbReference>
<keyword evidence="2" id="KW-0235">DNA replication</keyword>
<sequence length="551" mass="58532">MEVLLAADLGGTRLTVVPDGHGPVPVGGPAVLDAEGLPAAVRALERERPRWVWADTAATYPALLRAGVRVERCHDLRLCHAILRGAGALPSQESPWDGVAATGPDPDAATLFDDAAAAVGVEEVLAEHRRQQVALAGTDGCLRLLLAAESAGALVAAEMTHDGLPFDPARHDEMLTAVLGPRPGPGARPANLEALAGQVRELLGAPTLNPDSPTDLRHALRGAGLEVRTTRKHELAALDHPAVAPLLEYKRLARLLAANGWTWMEAWVAPPDAPGRRARFRPAYVPGGVVTGRWAARGGGALQLPHQVRGSVVADPGWRLVVADAAQLEPRVLAAMSRDEAMARASRAGDLYQALVDEGVAETRAGAKVAMLGALYGATTGEAGLLMPRLQRTYPRATRVVEEAARSGERGDVVRTWLGRTSPAPPPQWHRVQRRASEGDADDADRRRAGAVARDWGRFTRNFVVQGTAAEWALAWLAELRLRLRRIDGGAPHLVFFLHDEVVVHSPEAAADEVAAAVRAAATAAGRLLFGDFPVDFALDVTVVGSYDEAV</sequence>
<dbReference type="CDD" id="cd06444">
    <property type="entry name" value="DNA_pol_A"/>
    <property type="match status" value="1"/>
</dbReference>
<evidence type="ECO:0000256" key="1">
    <source>
        <dbReference type="ARBA" id="ARBA00012417"/>
    </source>
</evidence>
<dbReference type="SUPFAM" id="SSF56672">
    <property type="entry name" value="DNA/RNA polymerases"/>
    <property type="match status" value="1"/>
</dbReference>
<evidence type="ECO:0000256" key="3">
    <source>
        <dbReference type="ARBA" id="ARBA00049244"/>
    </source>
</evidence>
<dbReference type="EC" id="2.7.7.7" evidence="1"/>
<comment type="caution">
    <text evidence="6">The sequence shown here is derived from an EMBL/GenBank/DDBJ whole genome shotgun (WGS) entry which is preliminary data.</text>
</comment>
<dbReference type="GO" id="GO:0006302">
    <property type="term" value="P:double-strand break repair"/>
    <property type="evidence" value="ECO:0007669"/>
    <property type="project" value="TreeGrafter"/>
</dbReference>
<comment type="catalytic activity">
    <reaction evidence="3">
        <text>DNA(n) + a 2'-deoxyribonucleoside 5'-triphosphate = DNA(n+1) + diphosphate</text>
        <dbReference type="Rhea" id="RHEA:22508"/>
        <dbReference type="Rhea" id="RHEA-COMP:17339"/>
        <dbReference type="Rhea" id="RHEA-COMP:17340"/>
        <dbReference type="ChEBI" id="CHEBI:33019"/>
        <dbReference type="ChEBI" id="CHEBI:61560"/>
        <dbReference type="ChEBI" id="CHEBI:173112"/>
        <dbReference type="EC" id="2.7.7.7"/>
    </reaction>
</comment>
<name>A0A3N5A425_9MICO</name>
<dbReference type="GO" id="GO:0006261">
    <property type="term" value="P:DNA-templated DNA replication"/>
    <property type="evidence" value="ECO:0007669"/>
    <property type="project" value="InterPro"/>
</dbReference>
<dbReference type="NCBIfam" id="NF011538">
    <property type="entry name" value="PRK14975.1-1"/>
    <property type="match status" value="1"/>
</dbReference>